<name>A0ABW4XIR3_9GAMM</name>
<evidence type="ECO:0000313" key="3">
    <source>
        <dbReference type="Proteomes" id="UP001597380"/>
    </source>
</evidence>
<keyword evidence="3" id="KW-1185">Reference proteome</keyword>
<accession>A0ABW4XIR3</accession>
<proteinExistence type="predicted"/>
<reference evidence="3" key="1">
    <citation type="journal article" date="2019" name="Int. J. Syst. Evol. Microbiol.">
        <title>The Global Catalogue of Microorganisms (GCM) 10K type strain sequencing project: providing services to taxonomists for standard genome sequencing and annotation.</title>
        <authorList>
            <consortium name="The Broad Institute Genomics Platform"/>
            <consortium name="The Broad Institute Genome Sequencing Center for Infectious Disease"/>
            <person name="Wu L."/>
            <person name="Ma J."/>
        </authorList>
    </citation>
    <scope>NUCLEOTIDE SEQUENCE [LARGE SCALE GENOMIC DNA]</scope>
    <source>
        <strain evidence="3">CGMCC 1.10992</strain>
    </source>
</reference>
<dbReference type="Proteomes" id="UP001597380">
    <property type="component" value="Unassembled WGS sequence"/>
</dbReference>
<comment type="caution">
    <text evidence="2">The sequence shown here is derived from an EMBL/GenBank/DDBJ whole genome shotgun (WGS) entry which is preliminary data.</text>
</comment>
<protein>
    <submittedName>
        <fullName evidence="2">DUF1461 domain-containing protein</fullName>
    </submittedName>
</protein>
<feature type="transmembrane region" description="Helical" evidence="1">
    <location>
        <begin position="89"/>
        <end position="107"/>
    </location>
</feature>
<dbReference type="RefSeq" id="WP_345338613.1">
    <property type="nucleotide sequence ID" value="NZ_BAABLI010000006.1"/>
</dbReference>
<gene>
    <name evidence="2" type="ORF">ACFSJ3_05555</name>
</gene>
<evidence type="ECO:0000313" key="2">
    <source>
        <dbReference type="EMBL" id="MFD2095445.1"/>
    </source>
</evidence>
<dbReference type="InterPro" id="IPR010178">
    <property type="entry name" value="Lit"/>
</dbReference>
<keyword evidence="1" id="KW-1133">Transmembrane helix</keyword>
<keyword evidence="1" id="KW-0472">Membrane</keyword>
<feature type="transmembrane region" description="Helical" evidence="1">
    <location>
        <begin position="168"/>
        <end position="191"/>
    </location>
</feature>
<evidence type="ECO:0000256" key="1">
    <source>
        <dbReference type="SAM" id="Phobius"/>
    </source>
</evidence>
<dbReference type="Pfam" id="PF07314">
    <property type="entry name" value="Lit"/>
    <property type="match status" value="1"/>
</dbReference>
<sequence length="208" mass="24526">MDWLNRGRTALLAVALFYATFYPALASVIYTPNSYHTACNFHGRCKARSPAWLESRITELVEFWRHDRQKLGRKWTNKEKRHLLEVRGIYDRMVWGFPVALLLLLAFANKDCTRKAAKFNTLFVVSLLLVIPVFNTFWKEVFHPLIFDNLMWKNNRADSSWYFMPKTFFRISTIYIISVTTAANLIIWQWLRLSSGKQPIEQSTTDQH</sequence>
<organism evidence="2 3">
    <name type="scientific">Corallincola platygyrae</name>
    <dbReference type="NCBI Taxonomy" id="1193278"/>
    <lineage>
        <taxon>Bacteria</taxon>
        <taxon>Pseudomonadati</taxon>
        <taxon>Pseudomonadota</taxon>
        <taxon>Gammaproteobacteria</taxon>
        <taxon>Alteromonadales</taxon>
        <taxon>Psychromonadaceae</taxon>
        <taxon>Corallincola</taxon>
    </lineage>
</organism>
<dbReference type="EMBL" id="JBHUHT010000009">
    <property type="protein sequence ID" value="MFD2095445.1"/>
    <property type="molecule type" value="Genomic_DNA"/>
</dbReference>
<keyword evidence="1" id="KW-0812">Transmembrane</keyword>
<feature type="transmembrane region" description="Helical" evidence="1">
    <location>
        <begin position="119"/>
        <end position="138"/>
    </location>
</feature>